<dbReference type="EMBL" id="PUIA01000035">
    <property type="protein sequence ID" value="PQO33469.1"/>
    <property type="molecule type" value="Genomic_DNA"/>
</dbReference>
<dbReference type="Proteomes" id="UP000240009">
    <property type="component" value="Unassembled WGS sequence"/>
</dbReference>
<feature type="zinc finger region" description="dksA C4-type" evidence="4">
    <location>
        <begin position="81"/>
        <end position="105"/>
    </location>
</feature>
<evidence type="ECO:0000256" key="2">
    <source>
        <dbReference type="ARBA" id="ARBA00022771"/>
    </source>
</evidence>
<dbReference type="RefSeq" id="WP_105353254.1">
    <property type="nucleotide sequence ID" value="NZ_PUIA01000035.1"/>
</dbReference>
<dbReference type="InterPro" id="IPR020458">
    <property type="entry name" value="Znf_DskA_TraR_CS"/>
</dbReference>
<keyword evidence="2" id="KW-0863">Zinc-finger</keyword>
<dbReference type="PROSITE" id="PS51128">
    <property type="entry name" value="ZF_DKSA_2"/>
    <property type="match status" value="1"/>
</dbReference>
<dbReference type="Pfam" id="PF01258">
    <property type="entry name" value="zf-dskA_traR"/>
    <property type="match status" value="1"/>
</dbReference>
<dbReference type="InterPro" id="IPR000962">
    <property type="entry name" value="Znf_DskA_TraR"/>
</dbReference>
<keyword evidence="3" id="KW-0862">Zinc</keyword>
<dbReference type="GO" id="GO:0008270">
    <property type="term" value="F:zinc ion binding"/>
    <property type="evidence" value="ECO:0007669"/>
    <property type="project" value="UniProtKB-KW"/>
</dbReference>
<dbReference type="PROSITE" id="PS01102">
    <property type="entry name" value="ZF_DKSA_1"/>
    <property type="match status" value="1"/>
</dbReference>
<organism evidence="6 7">
    <name type="scientific">Blastopirellula marina</name>
    <dbReference type="NCBI Taxonomy" id="124"/>
    <lineage>
        <taxon>Bacteria</taxon>
        <taxon>Pseudomonadati</taxon>
        <taxon>Planctomycetota</taxon>
        <taxon>Planctomycetia</taxon>
        <taxon>Pirellulales</taxon>
        <taxon>Pirellulaceae</taxon>
        <taxon>Blastopirellula</taxon>
    </lineage>
</organism>
<name>A0A2S8FMP9_9BACT</name>
<accession>A0A2S8FMP9</accession>
<evidence type="ECO:0000256" key="4">
    <source>
        <dbReference type="PROSITE-ProRule" id="PRU00510"/>
    </source>
</evidence>
<keyword evidence="1" id="KW-0479">Metal-binding</keyword>
<feature type="domain" description="Zinc finger DksA/TraR C4-type" evidence="5">
    <location>
        <begin position="78"/>
        <end position="108"/>
    </location>
</feature>
<dbReference type="Gene3D" id="1.20.120.910">
    <property type="entry name" value="DksA, coiled-coil domain"/>
    <property type="match status" value="1"/>
</dbReference>
<evidence type="ECO:0000313" key="7">
    <source>
        <dbReference type="Proteomes" id="UP000240009"/>
    </source>
</evidence>
<dbReference type="AlphaFoldDB" id="A0A2S8FMP9"/>
<sequence length="149" mass="17092">MLKEISCPDCHWHRLVGTAEKLRLLHQVGMLRREENPDQAIIEELFQRSSRKLTCGECGRVGLRIDFPRDEEEDWGDGRVCEQCRKTIPAERLEIFPDTKICVACQQKDDDGHDDTQPDFCPRCGEIMISGTSRGGGLTRYRLRCPRCG</sequence>
<protein>
    <recommendedName>
        <fullName evidence="5">Zinc finger DksA/TraR C4-type domain-containing protein</fullName>
    </recommendedName>
</protein>
<evidence type="ECO:0000313" key="6">
    <source>
        <dbReference type="EMBL" id="PQO33469.1"/>
    </source>
</evidence>
<proteinExistence type="predicted"/>
<evidence type="ECO:0000259" key="5">
    <source>
        <dbReference type="Pfam" id="PF01258"/>
    </source>
</evidence>
<reference evidence="6 7" key="1">
    <citation type="submission" date="2018-02" db="EMBL/GenBank/DDBJ databases">
        <title>Comparative genomes isolates from brazilian mangrove.</title>
        <authorList>
            <person name="Araujo J.E."/>
            <person name="Taketani R.G."/>
            <person name="Silva M.C.P."/>
            <person name="Loureco M.V."/>
            <person name="Andreote F.D."/>
        </authorList>
    </citation>
    <scope>NUCLEOTIDE SEQUENCE [LARGE SCALE GENOMIC DNA]</scope>
    <source>
        <strain evidence="6 7">HEX-2 MGV</strain>
    </source>
</reference>
<comment type="caution">
    <text evidence="6">The sequence shown here is derived from an EMBL/GenBank/DDBJ whole genome shotgun (WGS) entry which is preliminary data.</text>
</comment>
<evidence type="ECO:0000256" key="3">
    <source>
        <dbReference type="ARBA" id="ARBA00022833"/>
    </source>
</evidence>
<dbReference type="OrthoDB" id="291754at2"/>
<evidence type="ECO:0000256" key="1">
    <source>
        <dbReference type="ARBA" id="ARBA00022723"/>
    </source>
</evidence>
<dbReference type="SUPFAM" id="SSF57716">
    <property type="entry name" value="Glucocorticoid receptor-like (DNA-binding domain)"/>
    <property type="match status" value="1"/>
</dbReference>
<gene>
    <name evidence="6" type="ORF">C5Y96_11555</name>
</gene>